<dbReference type="AlphaFoldDB" id="A0A849HP19"/>
<accession>A0A849HP19</accession>
<evidence type="ECO:0000256" key="1">
    <source>
        <dbReference type="SAM" id="MobiDB-lite"/>
    </source>
</evidence>
<keyword evidence="2" id="KW-0812">Transmembrane</keyword>
<proteinExistence type="predicted"/>
<feature type="transmembrane region" description="Helical" evidence="2">
    <location>
        <begin position="49"/>
        <end position="75"/>
    </location>
</feature>
<keyword evidence="4" id="KW-1185">Reference proteome</keyword>
<evidence type="ECO:0000313" key="4">
    <source>
        <dbReference type="Proteomes" id="UP000588586"/>
    </source>
</evidence>
<evidence type="ECO:0000313" key="3">
    <source>
        <dbReference type="EMBL" id="NNM48294.1"/>
    </source>
</evidence>
<organism evidence="3 4">
    <name type="scientific">Knoellia koreensis</name>
    <dbReference type="NCBI Taxonomy" id="2730921"/>
    <lineage>
        <taxon>Bacteria</taxon>
        <taxon>Bacillati</taxon>
        <taxon>Actinomycetota</taxon>
        <taxon>Actinomycetes</taxon>
        <taxon>Micrococcales</taxon>
        <taxon>Intrasporangiaceae</taxon>
        <taxon>Knoellia</taxon>
    </lineage>
</organism>
<feature type="region of interest" description="Disordered" evidence="1">
    <location>
        <begin position="236"/>
        <end position="272"/>
    </location>
</feature>
<dbReference type="EMBL" id="JABEPQ010000009">
    <property type="protein sequence ID" value="NNM48294.1"/>
    <property type="molecule type" value="Genomic_DNA"/>
</dbReference>
<keyword evidence="2" id="KW-0472">Membrane</keyword>
<protein>
    <recommendedName>
        <fullName evidence="5">DUF2637 domain-containing protein</fullName>
    </recommendedName>
</protein>
<sequence length="329" mass="35304">MSEKARHPQSQRHPDRVPTDAAAVTLTAAAAVMPTLLSAQGMISVGIDVLRLTAAVAVALAVFLELALVSSALLARSAVLRGRSARADLISTWVFSTVSGSFSAAHELVGQPDAHGVTTWQLDARSALAAAVRVAAPLVAAWLWHRILTGDRHSSDSAPTRPEARRHRLMLAVATAALDLQRTRQARPASRAALRARRRLDRRHRALLRHVPATDHRLSGQLSLWLTEVGRVHHLDAQLTPEPTPLPRVSADTPRDSELDTTDTSPSADDPAARLAVAVALVRRDDTVSGQDVADAFTHRGWPATPRTGQRWLAKARASLAVTPSSPPV</sequence>
<dbReference type="RefSeq" id="WP_171245417.1">
    <property type="nucleotide sequence ID" value="NZ_JABEPQ010000009.1"/>
</dbReference>
<reference evidence="3 4" key="1">
    <citation type="submission" date="2020-04" db="EMBL/GenBank/DDBJ databases">
        <title>Knoellia sp. isolate from air conditioner.</title>
        <authorList>
            <person name="Chea S."/>
            <person name="Kim D.-U."/>
        </authorList>
    </citation>
    <scope>NUCLEOTIDE SEQUENCE [LARGE SCALE GENOMIC DNA]</scope>
    <source>
        <strain evidence="3 4">DB2414S</strain>
    </source>
</reference>
<gene>
    <name evidence="3" type="ORF">HJG52_20095</name>
</gene>
<dbReference type="Proteomes" id="UP000588586">
    <property type="component" value="Unassembled WGS sequence"/>
</dbReference>
<name>A0A849HP19_9MICO</name>
<comment type="caution">
    <text evidence="3">The sequence shown here is derived from an EMBL/GenBank/DDBJ whole genome shotgun (WGS) entry which is preliminary data.</text>
</comment>
<feature type="compositionally biased region" description="Low complexity" evidence="1">
    <location>
        <begin position="262"/>
        <end position="272"/>
    </location>
</feature>
<evidence type="ECO:0008006" key="5">
    <source>
        <dbReference type="Google" id="ProtNLM"/>
    </source>
</evidence>
<feature type="transmembrane region" description="Helical" evidence="2">
    <location>
        <begin position="21"/>
        <end position="43"/>
    </location>
</feature>
<keyword evidence="2" id="KW-1133">Transmembrane helix</keyword>
<evidence type="ECO:0000256" key="2">
    <source>
        <dbReference type="SAM" id="Phobius"/>
    </source>
</evidence>